<keyword evidence="2" id="KW-1185">Reference proteome</keyword>
<protein>
    <submittedName>
        <fullName evidence="1">Uncharacterized protein</fullName>
    </submittedName>
</protein>
<dbReference type="InParanoid" id="C1EB51"/>
<dbReference type="KEGG" id="mis:MICPUN_60307"/>
<name>C1EB51_MICCC</name>
<gene>
    <name evidence="1" type="ORF">MICPUN_60307</name>
</gene>
<dbReference type="GeneID" id="8245003"/>
<organism evidence="1 2">
    <name type="scientific">Micromonas commoda (strain RCC299 / NOUM17 / CCMP2709)</name>
    <name type="common">Picoplanktonic green alga</name>
    <dbReference type="NCBI Taxonomy" id="296587"/>
    <lineage>
        <taxon>Eukaryota</taxon>
        <taxon>Viridiplantae</taxon>
        <taxon>Chlorophyta</taxon>
        <taxon>Mamiellophyceae</taxon>
        <taxon>Mamiellales</taxon>
        <taxon>Mamiellaceae</taxon>
        <taxon>Micromonas</taxon>
    </lineage>
</organism>
<dbReference type="Proteomes" id="UP000002009">
    <property type="component" value="Chromosome 7"/>
</dbReference>
<dbReference type="OrthoDB" id="10654072at2759"/>
<dbReference type="EMBL" id="CP001328">
    <property type="protein sequence ID" value="ACO65322.1"/>
    <property type="molecule type" value="Genomic_DNA"/>
</dbReference>
<accession>C1EB51</accession>
<evidence type="ECO:0000313" key="1">
    <source>
        <dbReference type="EMBL" id="ACO65322.1"/>
    </source>
</evidence>
<dbReference type="RefSeq" id="XP_002504064.1">
    <property type="nucleotide sequence ID" value="XM_002504018.1"/>
</dbReference>
<proteinExistence type="predicted"/>
<sequence>MAKNGIGILSVSLERLRIDTWDGWDCVDRPENVKGGNNDAPTVAVAVNFGAPCALDALDVKLPDGRVDDRTANIVHQSCRSWHGVQLKSLADILHVEIRERRLFDDSTDPRAIVSLPIASFIESAFVNSDGDGAKRDLSFESPDCKTSGTATVRLKFHLQADVLAALARGVGLEDASGASVVAADTLAAVKLGVLPPDKDAERKKMEADEAKTFKRSNNNGKGADGSYNSMTAGIKRFLSEPKSPAKQRNQFVNMLANCELPAAQRSRGRAKSRVVVKA</sequence>
<reference evidence="1 2" key="1">
    <citation type="journal article" date="2009" name="Science">
        <title>Green evolution and dynamic adaptations revealed by genomes of the marine picoeukaryotes Micromonas.</title>
        <authorList>
            <person name="Worden A.Z."/>
            <person name="Lee J.H."/>
            <person name="Mock T."/>
            <person name="Rouze P."/>
            <person name="Simmons M.P."/>
            <person name="Aerts A.L."/>
            <person name="Allen A.E."/>
            <person name="Cuvelier M.L."/>
            <person name="Derelle E."/>
            <person name="Everett M.V."/>
            <person name="Foulon E."/>
            <person name="Grimwood J."/>
            <person name="Gundlach H."/>
            <person name="Henrissat B."/>
            <person name="Napoli C."/>
            <person name="McDonald S.M."/>
            <person name="Parker M.S."/>
            <person name="Rombauts S."/>
            <person name="Salamov A."/>
            <person name="Von Dassow P."/>
            <person name="Badger J.H."/>
            <person name="Coutinho P.M."/>
            <person name="Demir E."/>
            <person name="Dubchak I."/>
            <person name="Gentemann C."/>
            <person name="Eikrem W."/>
            <person name="Gready J.E."/>
            <person name="John U."/>
            <person name="Lanier W."/>
            <person name="Lindquist E.A."/>
            <person name="Lucas S."/>
            <person name="Mayer K.F."/>
            <person name="Moreau H."/>
            <person name="Not F."/>
            <person name="Otillar R."/>
            <person name="Panaud O."/>
            <person name="Pangilinan J."/>
            <person name="Paulsen I."/>
            <person name="Piegu B."/>
            <person name="Poliakov A."/>
            <person name="Robbens S."/>
            <person name="Schmutz J."/>
            <person name="Toulza E."/>
            <person name="Wyss T."/>
            <person name="Zelensky A."/>
            <person name="Zhou K."/>
            <person name="Armbrust E.V."/>
            <person name="Bhattacharya D."/>
            <person name="Goodenough U.W."/>
            <person name="Van de Peer Y."/>
            <person name="Grigoriev I.V."/>
        </authorList>
    </citation>
    <scope>NUCLEOTIDE SEQUENCE [LARGE SCALE GENOMIC DNA]</scope>
    <source>
        <strain evidence="2">RCC299 / NOUM17</strain>
    </source>
</reference>
<dbReference type="AlphaFoldDB" id="C1EB51"/>
<evidence type="ECO:0000313" key="2">
    <source>
        <dbReference type="Proteomes" id="UP000002009"/>
    </source>
</evidence>